<proteinExistence type="predicted"/>
<dbReference type="EMBL" id="CAJNOJ010000130">
    <property type="protein sequence ID" value="CAF1170345.1"/>
    <property type="molecule type" value="Genomic_DNA"/>
</dbReference>
<organism evidence="3 4">
    <name type="scientific">Adineta ricciae</name>
    <name type="common">Rotifer</name>
    <dbReference type="NCBI Taxonomy" id="249248"/>
    <lineage>
        <taxon>Eukaryota</taxon>
        <taxon>Metazoa</taxon>
        <taxon>Spiralia</taxon>
        <taxon>Gnathifera</taxon>
        <taxon>Rotifera</taxon>
        <taxon>Eurotatoria</taxon>
        <taxon>Bdelloidea</taxon>
        <taxon>Adinetida</taxon>
        <taxon>Adinetidae</taxon>
        <taxon>Adineta</taxon>
    </lineage>
</organism>
<dbReference type="Proteomes" id="UP000663852">
    <property type="component" value="Unassembled WGS sequence"/>
</dbReference>
<evidence type="ECO:0000313" key="2">
    <source>
        <dbReference type="EMBL" id="CAF1170345.1"/>
    </source>
</evidence>
<protein>
    <submittedName>
        <fullName evidence="3">Uncharacterized protein</fullName>
    </submittedName>
</protein>
<dbReference type="OrthoDB" id="9975888at2759"/>
<keyword evidence="1" id="KW-0732">Signal</keyword>
<accession>A0A815Z0E6</accession>
<dbReference type="EMBL" id="CAJNOR010005876">
    <property type="protein sequence ID" value="CAF1578604.1"/>
    <property type="molecule type" value="Genomic_DNA"/>
</dbReference>
<name>A0A815Z0E6_ADIRI</name>
<reference evidence="3" key="1">
    <citation type="submission" date="2021-02" db="EMBL/GenBank/DDBJ databases">
        <authorList>
            <person name="Nowell W R."/>
        </authorList>
    </citation>
    <scope>NUCLEOTIDE SEQUENCE</scope>
</reference>
<evidence type="ECO:0000313" key="3">
    <source>
        <dbReference type="EMBL" id="CAF1578604.1"/>
    </source>
</evidence>
<feature type="signal peptide" evidence="1">
    <location>
        <begin position="1"/>
        <end position="22"/>
    </location>
</feature>
<evidence type="ECO:0000256" key="1">
    <source>
        <dbReference type="SAM" id="SignalP"/>
    </source>
</evidence>
<dbReference type="Proteomes" id="UP000663828">
    <property type="component" value="Unassembled WGS sequence"/>
</dbReference>
<keyword evidence="4" id="KW-1185">Reference proteome</keyword>
<feature type="chain" id="PRO_5036412546" evidence="1">
    <location>
        <begin position="23"/>
        <end position="178"/>
    </location>
</feature>
<comment type="caution">
    <text evidence="3">The sequence shown here is derived from an EMBL/GenBank/DDBJ whole genome shotgun (WGS) entry which is preliminary data.</text>
</comment>
<dbReference type="AlphaFoldDB" id="A0A815Z0E6"/>
<gene>
    <name evidence="2" type="ORF">EDS130_LOCUS23652</name>
    <name evidence="3" type="ORF">XAT740_LOCUS45248</name>
</gene>
<sequence length="178" mass="20080">MHWLTFISSTVVLFLLLNGIHCNTEKDINVLQQIIDRLTDAEKQKLLQSLSANSDQGRQDNSNWCCSIDPGVEAIARTRQTTYTVQRHARTKCGYSGCGLFGWSSCTRWCDNYWSEVQHGVETYMVYQGRVCPASNLVCCAGFITVINHCFTYQEVMNNKDILEMIVALGIPINPTMG</sequence>
<evidence type="ECO:0000313" key="4">
    <source>
        <dbReference type="Proteomes" id="UP000663828"/>
    </source>
</evidence>